<organism evidence="9 10">
    <name type="scientific">Arthrobacter cheniae</name>
    <dbReference type="NCBI Taxonomy" id="1258888"/>
    <lineage>
        <taxon>Bacteria</taxon>
        <taxon>Bacillati</taxon>
        <taxon>Actinomycetota</taxon>
        <taxon>Actinomycetes</taxon>
        <taxon>Micrococcales</taxon>
        <taxon>Micrococcaceae</taxon>
        <taxon>Arthrobacter</taxon>
    </lineage>
</organism>
<evidence type="ECO:0000259" key="8">
    <source>
        <dbReference type="PROSITE" id="PS51736"/>
    </source>
</evidence>
<accession>A0A3A5M7H7</accession>
<dbReference type="SMART" id="SM00857">
    <property type="entry name" value="Resolvase"/>
    <property type="match status" value="1"/>
</dbReference>
<evidence type="ECO:0000256" key="6">
    <source>
        <dbReference type="PROSITE-ProRule" id="PRU10137"/>
    </source>
</evidence>
<comment type="similarity">
    <text evidence="1">Belongs to the site-specific recombinase resolvase family.</text>
</comment>
<evidence type="ECO:0000256" key="3">
    <source>
        <dbReference type="ARBA" id="ARBA00023125"/>
    </source>
</evidence>
<keyword evidence="4" id="KW-0233">DNA recombination</keyword>
<dbReference type="EMBL" id="QZVT01000010">
    <property type="protein sequence ID" value="RJT76900.1"/>
    <property type="molecule type" value="Genomic_DNA"/>
</dbReference>
<dbReference type="SUPFAM" id="SSF46689">
    <property type="entry name" value="Homeodomain-like"/>
    <property type="match status" value="1"/>
</dbReference>
<dbReference type="GO" id="GO:0015074">
    <property type="term" value="P:DNA integration"/>
    <property type="evidence" value="ECO:0007669"/>
    <property type="project" value="UniProtKB-KW"/>
</dbReference>
<feature type="region of interest" description="Disordered" evidence="7">
    <location>
        <begin position="188"/>
        <end position="234"/>
    </location>
</feature>
<reference evidence="9 10" key="1">
    <citation type="submission" date="2018-09" db="EMBL/GenBank/DDBJ databases">
        <title>Novel species of Arthrobacter.</title>
        <authorList>
            <person name="Liu Q."/>
            <person name="Xin Y.-H."/>
        </authorList>
    </citation>
    <scope>NUCLEOTIDE SEQUENCE [LARGE SCALE GENOMIC DNA]</scope>
    <source>
        <strain evidence="9 10">Hz2</strain>
    </source>
</reference>
<name>A0A3A5M7H7_9MICC</name>
<comment type="caution">
    <text evidence="9">The sequence shown here is derived from an EMBL/GenBank/DDBJ whole genome shotgun (WGS) entry which is preliminary data.</text>
</comment>
<dbReference type="Proteomes" id="UP000272560">
    <property type="component" value="Unassembled WGS sequence"/>
</dbReference>
<evidence type="ECO:0000313" key="10">
    <source>
        <dbReference type="Proteomes" id="UP000272560"/>
    </source>
</evidence>
<dbReference type="OrthoDB" id="3621759at2"/>
<gene>
    <name evidence="9" type="ORF">D6T63_15620</name>
</gene>
<dbReference type="InterPro" id="IPR006118">
    <property type="entry name" value="Recombinase_CS"/>
</dbReference>
<dbReference type="PANTHER" id="PTHR30461">
    <property type="entry name" value="DNA-INVERTASE FROM LAMBDOID PROPHAGE"/>
    <property type="match status" value="1"/>
</dbReference>
<dbReference type="SUPFAM" id="SSF53041">
    <property type="entry name" value="Resolvase-like"/>
    <property type="match status" value="1"/>
</dbReference>
<dbReference type="GO" id="GO:0003677">
    <property type="term" value="F:DNA binding"/>
    <property type="evidence" value="ECO:0007669"/>
    <property type="project" value="UniProtKB-KW"/>
</dbReference>
<proteinExistence type="inferred from homology"/>
<dbReference type="PROSITE" id="PS00397">
    <property type="entry name" value="RECOMBINASES_1"/>
    <property type="match status" value="1"/>
</dbReference>
<dbReference type="Pfam" id="PF00239">
    <property type="entry name" value="Resolvase"/>
    <property type="match status" value="1"/>
</dbReference>
<evidence type="ECO:0000256" key="5">
    <source>
        <dbReference type="PIRSR" id="PIRSR606118-50"/>
    </source>
</evidence>
<dbReference type="CDD" id="cd03768">
    <property type="entry name" value="SR_ResInv"/>
    <property type="match status" value="1"/>
</dbReference>
<dbReference type="RefSeq" id="WP_120149990.1">
    <property type="nucleotide sequence ID" value="NZ_QZVT01000010.1"/>
</dbReference>
<dbReference type="AlphaFoldDB" id="A0A3A5M7H7"/>
<dbReference type="InterPro" id="IPR006119">
    <property type="entry name" value="Resolv_N"/>
</dbReference>
<dbReference type="Gene3D" id="3.40.50.1390">
    <property type="entry name" value="Resolvase, N-terminal catalytic domain"/>
    <property type="match status" value="1"/>
</dbReference>
<evidence type="ECO:0000256" key="7">
    <source>
        <dbReference type="SAM" id="MobiDB-lite"/>
    </source>
</evidence>
<dbReference type="InterPro" id="IPR009057">
    <property type="entry name" value="Homeodomain-like_sf"/>
</dbReference>
<dbReference type="InterPro" id="IPR036162">
    <property type="entry name" value="Resolvase-like_N_sf"/>
</dbReference>
<feature type="domain" description="Resolvase/invertase-type recombinase catalytic" evidence="8">
    <location>
        <begin position="3"/>
        <end position="136"/>
    </location>
</feature>
<evidence type="ECO:0000256" key="1">
    <source>
        <dbReference type="ARBA" id="ARBA00009913"/>
    </source>
</evidence>
<keyword evidence="10" id="KW-1185">Reference proteome</keyword>
<dbReference type="FunFam" id="3.40.50.1390:FF:000001">
    <property type="entry name" value="DNA recombinase"/>
    <property type="match status" value="1"/>
</dbReference>
<keyword evidence="2" id="KW-0229">DNA integration</keyword>
<dbReference type="PROSITE" id="PS51736">
    <property type="entry name" value="RECOMBINASES_3"/>
    <property type="match status" value="1"/>
</dbReference>
<protein>
    <submittedName>
        <fullName evidence="9">Recombinase family protein</fullName>
    </submittedName>
</protein>
<evidence type="ECO:0000256" key="4">
    <source>
        <dbReference type="ARBA" id="ARBA00023172"/>
    </source>
</evidence>
<dbReference type="PROSITE" id="PS00398">
    <property type="entry name" value="RECOMBINASES_2"/>
    <property type="match status" value="1"/>
</dbReference>
<dbReference type="InterPro" id="IPR050639">
    <property type="entry name" value="SSR_resolvase"/>
</dbReference>
<dbReference type="PANTHER" id="PTHR30461:SF2">
    <property type="entry name" value="SERINE RECOMBINASE PINE-RELATED"/>
    <property type="match status" value="1"/>
</dbReference>
<feature type="active site" description="O-(5'-phospho-DNA)-serine intermediate" evidence="5 6">
    <location>
        <position position="11"/>
    </location>
</feature>
<keyword evidence="3" id="KW-0238">DNA-binding</keyword>
<evidence type="ECO:0000313" key="9">
    <source>
        <dbReference type="EMBL" id="RJT76900.1"/>
    </source>
</evidence>
<evidence type="ECO:0000256" key="2">
    <source>
        <dbReference type="ARBA" id="ARBA00022908"/>
    </source>
</evidence>
<dbReference type="Gene3D" id="1.10.10.60">
    <property type="entry name" value="Homeodomain-like"/>
    <property type="match status" value="1"/>
</dbReference>
<dbReference type="Pfam" id="PF13384">
    <property type="entry name" value="HTH_23"/>
    <property type="match status" value="1"/>
</dbReference>
<dbReference type="GO" id="GO:0000150">
    <property type="term" value="F:DNA strand exchange activity"/>
    <property type="evidence" value="ECO:0007669"/>
    <property type="project" value="InterPro"/>
</dbReference>
<sequence length="234" mass="25811">MPNIIGYARVSTRDQNPQLQLDALTHAGAARIFTDTATGTNINRPQLKAALEYLNPGDVLVVWKLDRLGRSVRDCIGLLEDLHERGIEFRSLTQGFDTTTAQGKFFYTVMSAFAELDVELLRERTYEGLAAARRQGRVGGRPTVMTPERTADAVRKYDEGVRISQIATVLGVGRASVRRALERARAADPDFNADADSQEARKEPGTRTGAQADRTKARAASARTRTPTRKQAPR</sequence>